<reference evidence="1 2" key="1">
    <citation type="submission" date="2012-10" db="EMBL/GenBank/DDBJ databases">
        <title>Genome assembly of Amycolatopsis azurea DSM 43854.</title>
        <authorList>
            <person name="Khatri I."/>
            <person name="Kaur I."/>
            <person name="Subramanian S."/>
            <person name="Mayilraj S."/>
        </authorList>
    </citation>
    <scope>NUCLEOTIDE SEQUENCE [LARGE SCALE GENOMIC DNA]</scope>
    <source>
        <strain evidence="1 2">DSM 43854</strain>
    </source>
</reference>
<organism evidence="1 2">
    <name type="scientific">Amycolatopsis azurea DSM 43854</name>
    <dbReference type="NCBI Taxonomy" id="1238180"/>
    <lineage>
        <taxon>Bacteria</taxon>
        <taxon>Bacillati</taxon>
        <taxon>Actinomycetota</taxon>
        <taxon>Actinomycetes</taxon>
        <taxon>Pseudonocardiales</taxon>
        <taxon>Pseudonocardiaceae</taxon>
        <taxon>Amycolatopsis</taxon>
    </lineage>
</organism>
<dbReference type="Proteomes" id="UP000014137">
    <property type="component" value="Unassembled WGS sequence"/>
</dbReference>
<evidence type="ECO:0000313" key="2">
    <source>
        <dbReference type="Proteomes" id="UP000014137"/>
    </source>
</evidence>
<sequence>MCHGVLPLRSGLHPGARCRPEFASRWCSTSNAPVAGAPGA</sequence>
<accession>M2QHZ6</accession>
<gene>
    <name evidence="1" type="ORF">C791_4647</name>
</gene>
<dbReference type="EMBL" id="ANMG01000043">
    <property type="protein sequence ID" value="EMD25552.1"/>
    <property type="molecule type" value="Genomic_DNA"/>
</dbReference>
<evidence type="ECO:0000313" key="1">
    <source>
        <dbReference type="EMBL" id="EMD25552.1"/>
    </source>
</evidence>
<protein>
    <submittedName>
        <fullName evidence="1">Uncharacterized protein</fullName>
    </submittedName>
</protein>
<comment type="caution">
    <text evidence="1">The sequence shown here is derived from an EMBL/GenBank/DDBJ whole genome shotgun (WGS) entry which is preliminary data.</text>
</comment>
<dbReference type="PATRIC" id="fig|1238180.3.peg.4690"/>
<proteinExistence type="predicted"/>
<dbReference type="AlphaFoldDB" id="M2QHZ6"/>
<name>M2QHZ6_9PSEU</name>